<organism evidence="1 2">
    <name type="scientific">Candidatus Woesebacteria bacterium GW2011_GWB1_38_8</name>
    <dbReference type="NCBI Taxonomy" id="1618570"/>
    <lineage>
        <taxon>Bacteria</taxon>
        <taxon>Candidatus Woeseibacteriota</taxon>
    </lineage>
</organism>
<name>A0A0G0NGK9_9BACT</name>
<reference evidence="1 2" key="1">
    <citation type="journal article" date="2015" name="Nature">
        <title>rRNA introns, odd ribosomes, and small enigmatic genomes across a large radiation of phyla.</title>
        <authorList>
            <person name="Brown C.T."/>
            <person name="Hug L.A."/>
            <person name="Thomas B.C."/>
            <person name="Sharon I."/>
            <person name="Castelle C.J."/>
            <person name="Singh A."/>
            <person name="Wilkins M.J."/>
            <person name="Williams K.H."/>
            <person name="Banfield J.F."/>
        </authorList>
    </citation>
    <scope>NUCLEOTIDE SEQUENCE [LARGE SCALE GENOMIC DNA]</scope>
</reference>
<dbReference type="SUPFAM" id="SSF52540">
    <property type="entry name" value="P-loop containing nucleoside triphosphate hydrolases"/>
    <property type="match status" value="1"/>
</dbReference>
<dbReference type="EMBL" id="LBVL01000011">
    <property type="protein sequence ID" value="KKQ85044.1"/>
    <property type="molecule type" value="Genomic_DNA"/>
</dbReference>
<sequence length="202" mass="23540">MKLAIAGLTASGKSYHAKRLSKKFNLEYFEASKLLIQSMSIQNSEVDHFWISKQAQQLIYSRNQSHQYDLDTDKALMELAENKDNFIIDSWILPWLYKKKDLIKIYLLASAEAKTEMAYLSTISKLYTKKELSKKIQKKDEKTRQMFLGLYNIDIYNYENFDIVLDISKSYTNPEGVTNLLEKLILDHNSQTSTFSSNFKGF</sequence>
<dbReference type="Proteomes" id="UP000034081">
    <property type="component" value="Unassembled WGS sequence"/>
</dbReference>
<dbReference type="AlphaFoldDB" id="A0A0G0NGK9"/>
<keyword evidence="1" id="KW-0808">Transferase</keyword>
<proteinExistence type="predicted"/>
<dbReference type="STRING" id="1618570.UT08_C0011G0062"/>
<dbReference type="Gene3D" id="3.40.50.300">
    <property type="entry name" value="P-loop containing nucleotide triphosphate hydrolases"/>
    <property type="match status" value="1"/>
</dbReference>
<comment type="caution">
    <text evidence="1">The sequence shown here is derived from an EMBL/GenBank/DDBJ whole genome shotgun (WGS) entry which is preliminary data.</text>
</comment>
<evidence type="ECO:0000313" key="2">
    <source>
        <dbReference type="Proteomes" id="UP000034081"/>
    </source>
</evidence>
<evidence type="ECO:0000313" key="1">
    <source>
        <dbReference type="EMBL" id="KKQ85044.1"/>
    </source>
</evidence>
<dbReference type="InterPro" id="IPR027417">
    <property type="entry name" value="P-loop_NTPase"/>
</dbReference>
<protein>
    <submittedName>
        <fullName evidence="1">Cytidylate kinase</fullName>
    </submittedName>
</protein>
<gene>
    <name evidence="1" type="ORF">UT08_C0011G0062</name>
</gene>
<dbReference type="GO" id="GO:0016301">
    <property type="term" value="F:kinase activity"/>
    <property type="evidence" value="ECO:0007669"/>
    <property type="project" value="UniProtKB-KW"/>
</dbReference>
<accession>A0A0G0NGK9</accession>
<dbReference type="Pfam" id="PF13189">
    <property type="entry name" value="Cytidylate_kin2"/>
    <property type="match status" value="1"/>
</dbReference>
<keyword evidence="1" id="KW-0418">Kinase</keyword>